<feature type="signal peptide" evidence="2">
    <location>
        <begin position="1"/>
        <end position="20"/>
    </location>
</feature>
<dbReference type="EMBL" id="KV454208">
    <property type="protein sequence ID" value="ODQ61546.1"/>
    <property type="molecule type" value="Genomic_DNA"/>
</dbReference>
<feature type="compositionally biased region" description="Basic and acidic residues" evidence="1">
    <location>
        <begin position="54"/>
        <end position="74"/>
    </location>
</feature>
<dbReference type="GeneID" id="30200091"/>
<dbReference type="Proteomes" id="UP000094112">
    <property type="component" value="Unassembled WGS sequence"/>
</dbReference>
<feature type="compositionally biased region" description="Polar residues" evidence="1">
    <location>
        <begin position="75"/>
        <end position="86"/>
    </location>
</feature>
<keyword evidence="4" id="KW-1185">Reference proteome</keyword>
<accession>A0A1E3P810</accession>
<reference evidence="3 4" key="1">
    <citation type="journal article" date="2016" name="Proc. Natl. Acad. Sci. U.S.A.">
        <title>Comparative genomics of biotechnologically important yeasts.</title>
        <authorList>
            <person name="Riley R."/>
            <person name="Haridas S."/>
            <person name="Wolfe K.H."/>
            <person name="Lopes M.R."/>
            <person name="Hittinger C.T."/>
            <person name="Goeker M."/>
            <person name="Salamov A.A."/>
            <person name="Wisecaver J.H."/>
            <person name="Long T.M."/>
            <person name="Calvey C.H."/>
            <person name="Aerts A.L."/>
            <person name="Barry K.W."/>
            <person name="Choi C."/>
            <person name="Clum A."/>
            <person name="Coughlan A.Y."/>
            <person name="Deshpande S."/>
            <person name="Douglass A.P."/>
            <person name="Hanson S.J."/>
            <person name="Klenk H.-P."/>
            <person name="LaButti K.M."/>
            <person name="Lapidus A."/>
            <person name="Lindquist E.A."/>
            <person name="Lipzen A.M."/>
            <person name="Meier-Kolthoff J.P."/>
            <person name="Ohm R.A."/>
            <person name="Otillar R.P."/>
            <person name="Pangilinan J.L."/>
            <person name="Peng Y."/>
            <person name="Rokas A."/>
            <person name="Rosa C.A."/>
            <person name="Scheuner C."/>
            <person name="Sibirny A.A."/>
            <person name="Slot J.C."/>
            <person name="Stielow J.B."/>
            <person name="Sun H."/>
            <person name="Kurtzman C.P."/>
            <person name="Blackwell M."/>
            <person name="Grigoriev I.V."/>
            <person name="Jeffries T.W."/>
        </authorList>
    </citation>
    <scope>NUCLEOTIDE SEQUENCE [LARGE SCALE GENOMIC DNA]</scope>
    <source>
        <strain evidence="4">ATCC 58044 / CBS 1984 / NCYC 433 / NRRL Y-366-8</strain>
    </source>
</reference>
<dbReference type="RefSeq" id="XP_019040753.1">
    <property type="nucleotide sequence ID" value="XM_019182845.1"/>
</dbReference>
<gene>
    <name evidence="3" type="ORF">WICANDRAFT_59631</name>
</gene>
<name>A0A1E3P810_WICAA</name>
<keyword evidence="2" id="KW-0732">Signal</keyword>
<organism evidence="3 4">
    <name type="scientific">Wickerhamomyces anomalus (strain ATCC 58044 / CBS 1984 / NCYC 433 / NRRL Y-366-8)</name>
    <name type="common">Yeast</name>
    <name type="synonym">Hansenula anomala</name>
    <dbReference type="NCBI Taxonomy" id="683960"/>
    <lineage>
        <taxon>Eukaryota</taxon>
        <taxon>Fungi</taxon>
        <taxon>Dikarya</taxon>
        <taxon>Ascomycota</taxon>
        <taxon>Saccharomycotina</taxon>
        <taxon>Saccharomycetes</taxon>
        <taxon>Phaffomycetales</taxon>
        <taxon>Wickerhamomycetaceae</taxon>
        <taxon>Wickerhamomyces</taxon>
    </lineage>
</organism>
<proteinExistence type="predicted"/>
<protein>
    <submittedName>
        <fullName evidence="3">Uncharacterized protein</fullName>
    </submittedName>
</protein>
<evidence type="ECO:0000313" key="4">
    <source>
        <dbReference type="Proteomes" id="UP000094112"/>
    </source>
</evidence>
<feature type="chain" id="PRO_5009133723" evidence="2">
    <location>
        <begin position="21"/>
        <end position="93"/>
    </location>
</feature>
<evidence type="ECO:0000256" key="1">
    <source>
        <dbReference type="SAM" id="MobiDB-lite"/>
    </source>
</evidence>
<dbReference type="AlphaFoldDB" id="A0A1E3P810"/>
<evidence type="ECO:0000256" key="2">
    <source>
        <dbReference type="SAM" id="SignalP"/>
    </source>
</evidence>
<feature type="region of interest" description="Disordered" evidence="1">
    <location>
        <begin position="29"/>
        <end position="93"/>
    </location>
</feature>
<evidence type="ECO:0000313" key="3">
    <source>
        <dbReference type="EMBL" id="ODQ61546.1"/>
    </source>
</evidence>
<sequence length="93" mass="10173">MQFIKLFITAAATFMLAVNAAPIAAAEAEARENPHQISPGQHSHPLGSNEEIAADDRKQALKLLEKEKQKETKLSNEYNLQDTSLTADEKLAA</sequence>